<feature type="non-terminal residue" evidence="1">
    <location>
        <position position="1"/>
    </location>
</feature>
<protein>
    <submittedName>
        <fullName evidence="1">Uncharacterized protein</fullName>
    </submittedName>
</protein>
<dbReference type="AlphaFoldDB" id="A0A087V1G1"/>
<organism evidence="1 2">
    <name type="scientific">Stegodyphus mimosarum</name>
    <name type="common">African social velvet spider</name>
    <dbReference type="NCBI Taxonomy" id="407821"/>
    <lineage>
        <taxon>Eukaryota</taxon>
        <taxon>Metazoa</taxon>
        <taxon>Ecdysozoa</taxon>
        <taxon>Arthropoda</taxon>
        <taxon>Chelicerata</taxon>
        <taxon>Arachnida</taxon>
        <taxon>Araneae</taxon>
        <taxon>Araneomorphae</taxon>
        <taxon>Entelegynae</taxon>
        <taxon>Eresoidea</taxon>
        <taxon>Eresidae</taxon>
        <taxon>Stegodyphus</taxon>
    </lineage>
</organism>
<keyword evidence="2" id="KW-1185">Reference proteome</keyword>
<gene>
    <name evidence="1" type="ORF">X975_25210</name>
</gene>
<dbReference type="Proteomes" id="UP000054359">
    <property type="component" value="Unassembled WGS sequence"/>
</dbReference>
<evidence type="ECO:0000313" key="2">
    <source>
        <dbReference type="Proteomes" id="UP000054359"/>
    </source>
</evidence>
<proteinExistence type="predicted"/>
<name>A0A087V1G1_STEMI</name>
<dbReference type="EMBL" id="KL822819">
    <property type="protein sequence ID" value="KFM83450.1"/>
    <property type="molecule type" value="Genomic_DNA"/>
</dbReference>
<reference evidence="1 2" key="1">
    <citation type="submission" date="2013-11" db="EMBL/GenBank/DDBJ databases">
        <title>Genome sequencing of Stegodyphus mimosarum.</title>
        <authorList>
            <person name="Bechsgaard J."/>
        </authorList>
    </citation>
    <scope>NUCLEOTIDE SEQUENCE [LARGE SCALE GENOMIC DNA]</scope>
</reference>
<evidence type="ECO:0000313" key="1">
    <source>
        <dbReference type="EMBL" id="KFM83450.1"/>
    </source>
</evidence>
<feature type="non-terminal residue" evidence="1">
    <location>
        <position position="71"/>
    </location>
</feature>
<sequence>RKLFITPSIGYIFKLICFLKHNVKTLILNCLLKAEVTPSSHNLKKITDYSLLNPHVLFKKKKIDFSPVSVS</sequence>
<accession>A0A087V1G1</accession>